<evidence type="ECO:0000313" key="2">
    <source>
        <dbReference type="Proteomes" id="UP000192356"/>
    </source>
</evidence>
<dbReference type="InterPro" id="IPR036397">
    <property type="entry name" value="RNaseH_sf"/>
</dbReference>
<comment type="caution">
    <text evidence="1">The sequence shown here is derived from an EMBL/GenBank/DDBJ whole genome shotgun (WGS) entry which is preliminary data.</text>
</comment>
<gene>
    <name evidence="1" type="ORF">HERIO_1352</name>
</gene>
<organism evidence="1 2">
    <name type="scientific">Hepatospora eriocheir</name>
    <dbReference type="NCBI Taxonomy" id="1081669"/>
    <lineage>
        <taxon>Eukaryota</taxon>
        <taxon>Fungi</taxon>
        <taxon>Fungi incertae sedis</taxon>
        <taxon>Microsporidia</taxon>
        <taxon>Hepatosporidae</taxon>
        <taxon>Hepatospora</taxon>
    </lineage>
</organism>
<keyword evidence="2" id="KW-1185">Reference proteome</keyword>
<sequence>MHQISNILSIIKHGGGSVMVWSVISYYDVLDLVFIEDNLTGGEYNTILASDLFKFVRKHQMVDFIFM</sequence>
<name>A0A1X0QAM1_9MICR</name>
<accession>A0A1X0QAM1</accession>
<dbReference type="GO" id="GO:0003676">
    <property type="term" value="F:nucleic acid binding"/>
    <property type="evidence" value="ECO:0007669"/>
    <property type="project" value="InterPro"/>
</dbReference>
<dbReference type="EMBL" id="LVKB01000065">
    <property type="protein sequence ID" value="ORD96734.1"/>
    <property type="molecule type" value="Genomic_DNA"/>
</dbReference>
<dbReference type="Proteomes" id="UP000192356">
    <property type="component" value="Unassembled WGS sequence"/>
</dbReference>
<evidence type="ECO:0000313" key="1">
    <source>
        <dbReference type="EMBL" id="ORD96734.1"/>
    </source>
</evidence>
<dbReference type="Gene3D" id="3.30.420.10">
    <property type="entry name" value="Ribonuclease H-like superfamily/Ribonuclease H"/>
    <property type="match status" value="1"/>
</dbReference>
<dbReference type="VEuPathDB" id="MicrosporidiaDB:HERIO_1352"/>
<dbReference type="AlphaFoldDB" id="A0A1X0QAM1"/>
<protein>
    <submittedName>
        <fullName evidence="1">Uncharacterized protein</fullName>
    </submittedName>
</protein>
<reference evidence="1 2" key="1">
    <citation type="journal article" date="2017" name="Environ. Microbiol.">
        <title>Decay of the glycolytic pathway and adaptation to intranuclear parasitism within Enterocytozoonidae microsporidia.</title>
        <authorList>
            <person name="Wiredu Boakye D."/>
            <person name="Jaroenlak P."/>
            <person name="Prachumwat A."/>
            <person name="Williams T.A."/>
            <person name="Bateman K.S."/>
            <person name="Itsathitphaisarn O."/>
            <person name="Sritunyalucksana K."/>
            <person name="Paszkiewicz K.H."/>
            <person name="Moore K.A."/>
            <person name="Stentiford G.D."/>
            <person name="Williams B.A."/>
        </authorList>
    </citation>
    <scope>NUCLEOTIDE SEQUENCE [LARGE SCALE GENOMIC DNA]</scope>
    <source>
        <strain evidence="1 2">GB1</strain>
    </source>
</reference>
<proteinExistence type="predicted"/>